<comment type="caution">
    <text evidence="2">The sequence shown here is derived from an EMBL/GenBank/DDBJ whole genome shotgun (WGS) entry which is preliminary data.</text>
</comment>
<dbReference type="Pfam" id="PF09509">
    <property type="entry name" value="Hypoth_Ymh"/>
    <property type="match status" value="1"/>
</dbReference>
<protein>
    <submittedName>
        <fullName evidence="2">Uncharacterized protein (TIGR02391 family)</fullName>
    </submittedName>
</protein>
<dbReference type="InterPro" id="IPR012654">
    <property type="entry name" value="CHP02391"/>
</dbReference>
<dbReference type="EMBL" id="SLWM01000019">
    <property type="protein sequence ID" value="TCO14916.1"/>
    <property type="molecule type" value="Genomic_DNA"/>
</dbReference>
<name>A0ABY2BDU6_9ACTN</name>
<feature type="domain" description="Conserved hypothetical protein CHP02391" evidence="1">
    <location>
        <begin position="145"/>
        <end position="266"/>
    </location>
</feature>
<dbReference type="Proteomes" id="UP000295818">
    <property type="component" value="Unassembled WGS sequence"/>
</dbReference>
<evidence type="ECO:0000313" key="3">
    <source>
        <dbReference type="Proteomes" id="UP000295818"/>
    </source>
</evidence>
<gene>
    <name evidence="2" type="ORF">EV644_11928</name>
</gene>
<keyword evidence="3" id="KW-1185">Reference proteome</keyword>
<dbReference type="RefSeq" id="WP_132193858.1">
    <property type="nucleotide sequence ID" value="NZ_SLWM01000019.1"/>
</dbReference>
<evidence type="ECO:0000259" key="1">
    <source>
        <dbReference type="Pfam" id="PF09509"/>
    </source>
</evidence>
<evidence type="ECO:0000313" key="2">
    <source>
        <dbReference type="EMBL" id="TCO14916.1"/>
    </source>
</evidence>
<accession>A0ABY2BDU6</accession>
<organism evidence="2 3">
    <name type="scientific">Kribbella orskensis</name>
    <dbReference type="NCBI Taxonomy" id="2512216"/>
    <lineage>
        <taxon>Bacteria</taxon>
        <taxon>Bacillati</taxon>
        <taxon>Actinomycetota</taxon>
        <taxon>Actinomycetes</taxon>
        <taxon>Propionibacteriales</taxon>
        <taxon>Kribbellaceae</taxon>
        <taxon>Kribbella</taxon>
    </lineage>
</organism>
<proteinExistence type="predicted"/>
<dbReference type="NCBIfam" id="TIGR02391">
    <property type="entry name" value="hypoth_ymh"/>
    <property type="match status" value="1"/>
</dbReference>
<reference evidence="2 3" key="1">
    <citation type="journal article" date="2015" name="Stand. Genomic Sci.">
        <title>Genomic Encyclopedia of Bacterial and Archaeal Type Strains, Phase III: the genomes of soil and plant-associated and newly described type strains.</title>
        <authorList>
            <person name="Whitman W.B."/>
            <person name="Woyke T."/>
            <person name="Klenk H.P."/>
            <person name="Zhou Y."/>
            <person name="Lilburn T.G."/>
            <person name="Beck B.J."/>
            <person name="De Vos P."/>
            <person name="Vandamme P."/>
            <person name="Eisen J.A."/>
            <person name="Garrity G."/>
            <person name="Hugenholtz P."/>
            <person name="Kyrpides N.C."/>
        </authorList>
    </citation>
    <scope>NUCLEOTIDE SEQUENCE [LARGE SCALE GENOMIC DNA]</scope>
    <source>
        <strain evidence="2 3">VKM Ac-2538</strain>
    </source>
</reference>
<sequence>MTESRQVPIFDLQLTEAVCDVIAQTGAPGLSVSELVSALRPAKLDGLDDGPNKRTRLLTTLHNAQVRRHSGATLAAFVNAAMRPSRYVQDHDRFEALRGELNAVLVLYALRIDEQGGLAKGAAASTLSEGAKLSGELMTELRHRGCHPALFAYCSEELIRQSLFHAMSEAAKSIPDRVRRHTKLAGDGAALFDQVFGTNAMQPMVQINALANDSDLSEHKGFKNLLLGIHGHYRNPRAHRTRLGSTEDRADFFDAFSLFSYVHRRLDRAGVGL</sequence>